<proteinExistence type="predicted"/>
<keyword evidence="8" id="KW-1185">Reference proteome</keyword>
<keyword evidence="4" id="KW-0092">Biotin</keyword>
<dbReference type="InterPro" id="IPR004143">
    <property type="entry name" value="BPL_LPL_catalytic"/>
</dbReference>
<comment type="caution">
    <text evidence="7">The sequence shown here is derived from an EMBL/GenBank/DDBJ whole genome shotgun (WGS) entry which is preliminary data.</text>
</comment>
<evidence type="ECO:0000256" key="4">
    <source>
        <dbReference type="ARBA" id="ARBA00023267"/>
    </source>
</evidence>
<dbReference type="Gene3D" id="2.30.30.100">
    <property type="match status" value="1"/>
</dbReference>
<evidence type="ECO:0000256" key="3">
    <source>
        <dbReference type="ARBA" id="ARBA00022840"/>
    </source>
</evidence>
<dbReference type="InterPro" id="IPR008988">
    <property type="entry name" value="Transcriptional_repressor_C"/>
</dbReference>
<protein>
    <recommendedName>
        <fullName evidence="5">biotin--[biotin carboxyl-carrier protein] ligase</fullName>
        <ecNumber evidence="5">6.3.4.15</ecNumber>
    </recommendedName>
</protein>
<name>A0A6L5GQ77_9FIRM</name>
<dbReference type="PANTHER" id="PTHR12835">
    <property type="entry name" value="BIOTIN PROTEIN LIGASE"/>
    <property type="match status" value="1"/>
</dbReference>
<keyword evidence="1 7" id="KW-0436">Ligase</keyword>
<gene>
    <name evidence="7" type="ORF">FRC53_01530</name>
</gene>
<reference evidence="7" key="1">
    <citation type="journal article" date="2020" name="Appl. Environ. Microbiol.">
        <title>Medium-Chain Fatty Acid Synthesis by 'Candidatus Weimeria bifida' gen. nov., sp. nov., and 'Candidatus Pseudoramibacter fermentans' sp. nov.</title>
        <authorList>
            <person name="Scarborough M.J."/>
            <person name="Myers K.S."/>
            <person name="Donohue T.J."/>
            <person name="Noguera D.R."/>
        </authorList>
    </citation>
    <scope>NUCLEOTIDE SEQUENCE</scope>
    <source>
        <strain evidence="7">EUB1.1</strain>
    </source>
</reference>
<dbReference type="GO" id="GO:0005737">
    <property type="term" value="C:cytoplasm"/>
    <property type="evidence" value="ECO:0007669"/>
    <property type="project" value="TreeGrafter"/>
</dbReference>
<dbReference type="GO" id="GO:0016740">
    <property type="term" value="F:transferase activity"/>
    <property type="evidence" value="ECO:0007669"/>
    <property type="project" value="UniProtKB-ARBA"/>
</dbReference>
<keyword evidence="2" id="KW-0547">Nucleotide-binding</keyword>
<accession>A0A6L5GQ77</accession>
<evidence type="ECO:0000256" key="1">
    <source>
        <dbReference type="ARBA" id="ARBA00022598"/>
    </source>
</evidence>
<dbReference type="GO" id="GO:0004077">
    <property type="term" value="F:biotin--[biotin carboxyl-carrier protein] ligase activity"/>
    <property type="evidence" value="ECO:0007669"/>
    <property type="project" value="UniProtKB-EC"/>
</dbReference>
<dbReference type="NCBIfam" id="TIGR00121">
    <property type="entry name" value="birA_ligase"/>
    <property type="match status" value="1"/>
</dbReference>
<evidence type="ECO:0000259" key="6">
    <source>
        <dbReference type="PROSITE" id="PS51733"/>
    </source>
</evidence>
<dbReference type="Gene3D" id="3.30.930.10">
    <property type="entry name" value="Bira Bifunctional Protein, Domain 2"/>
    <property type="match status" value="1"/>
</dbReference>
<evidence type="ECO:0000256" key="2">
    <source>
        <dbReference type="ARBA" id="ARBA00022741"/>
    </source>
</evidence>
<dbReference type="InterPro" id="IPR003142">
    <property type="entry name" value="BPL_C"/>
</dbReference>
<sequence>MNKIQWRDTAPLIPYLDNPAVLDRVRWAEVLGSTNDVLKAAPDLPHGAIVAADAQSAGRGRMGRAFFSPKDSGLYLSVRYRTADNPALADFVTMGACAVSVQAVEKAAGITPKIKWVNDLMIGPKKIAGILTEGRADPDPQKRWIVVGIGFNLFDPAEGFPDEIAERAGSIAGTTARAYAEKGSDPDDLRTRLLAAMIDGLTALGQAKDPAPYAERYRRRSNLIGRAVTLTGAGEPLVGTVIGFDDFGHLRLQMANGTERLIRSGELTLRPL</sequence>
<organism evidence="7 8">
    <name type="scientific">Candidatus Pseudoramibacter fermentans</name>
    <dbReference type="NCBI Taxonomy" id="2594427"/>
    <lineage>
        <taxon>Bacteria</taxon>
        <taxon>Bacillati</taxon>
        <taxon>Bacillota</taxon>
        <taxon>Clostridia</taxon>
        <taxon>Eubacteriales</taxon>
        <taxon>Eubacteriaceae</taxon>
        <taxon>Pseudoramibacter</taxon>
    </lineage>
</organism>
<dbReference type="Pfam" id="PF03099">
    <property type="entry name" value="BPL_LplA_LipB"/>
    <property type="match status" value="1"/>
</dbReference>
<evidence type="ECO:0000313" key="7">
    <source>
        <dbReference type="EMBL" id="MQM72116.1"/>
    </source>
</evidence>
<dbReference type="Proteomes" id="UP000473648">
    <property type="component" value="Unassembled WGS sequence"/>
</dbReference>
<dbReference type="SUPFAM" id="SSF55681">
    <property type="entry name" value="Class II aaRS and biotin synthetases"/>
    <property type="match status" value="1"/>
</dbReference>
<dbReference type="InterPro" id="IPR004408">
    <property type="entry name" value="Biotin_CoA_COase_ligase"/>
</dbReference>
<dbReference type="AlphaFoldDB" id="A0A6L5GQ77"/>
<evidence type="ECO:0000256" key="5">
    <source>
        <dbReference type="ARBA" id="ARBA00024227"/>
    </source>
</evidence>
<dbReference type="CDD" id="cd16442">
    <property type="entry name" value="BPL"/>
    <property type="match status" value="1"/>
</dbReference>
<dbReference type="EMBL" id="VOGB01000003">
    <property type="protein sequence ID" value="MQM72116.1"/>
    <property type="molecule type" value="Genomic_DNA"/>
</dbReference>
<dbReference type="SUPFAM" id="SSF50037">
    <property type="entry name" value="C-terminal domain of transcriptional repressors"/>
    <property type="match status" value="1"/>
</dbReference>
<dbReference type="InterPro" id="IPR045864">
    <property type="entry name" value="aa-tRNA-synth_II/BPL/LPL"/>
</dbReference>
<dbReference type="PROSITE" id="PS51733">
    <property type="entry name" value="BPL_LPL_CATALYTIC"/>
    <property type="match status" value="1"/>
</dbReference>
<dbReference type="Pfam" id="PF02237">
    <property type="entry name" value="BPL_C"/>
    <property type="match status" value="1"/>
</dbReference>
<keyword evidence="3" id="KW-0067">ATP-binding</keyword>
<dbReference type="GO" id="GO:0005524">
    <property type="term" value="F:ATP binding"/>
    <property type="evidence" value="ECO:0007669"/>
    <property type="project" value="UniProtKB-KW"/>
</dbReference>
<dbReference type="EC" id="6.3.4.15" evidence="5"/>
<dbReference type="PANTHER" id="PTHR12835:SF5">
    <property type="entry name" value="BIOTIN--PROTEIN LIGASE"/>
    <property type="match status" value="1"/>
</dbReference>
<dbReference type="GO" id="GO:0009249">
    <property type="term" value="P:protein lipoylation"/>
    <property type="evidence" value="ECO:0007669"/>
    <property type="project" value="UniProtKB-ARBA"/>
</dbReference>
<evidence type="ECO:0000313" key="8">
    <source>
        <dbReference type="Proteomes" id="UP000473648"/>
    </source>
</evidence>
<feature type="domain" description="BPL/LPL catalytic" evidence="6">
    <location>
        <begin position="16"/>
        <end position="205"/>
    </location>
</feature>